<dbReference type="EMBL" id="JADEXP010000159">
    <property type="protein sequence ID" value="MBE9068331.1"/>
    <property type="molecule type" value="Genomic_DNA"/>
</dbReference>
<organism evidence="1 2">
    <name type="scientific">Leptolyngbya cf. ectocarpi LEGE 11479</name>
    <dbReference type="NCBI Taxonomy" id="1828722"/>
    <lineage>
        <taxon>Bacteria</taxon>
        <taxon>Bacillati</taxon>
        <taxon>Cyanobacteriota</taxon>
        <taxon>Cyanophyceae</taxon>
        <taxon>Leptolyngbyales</taxon>
        <taxon>Leptolyngbyaceae</taxon>
        <taxon>Leptolyngbya group</taxon>
        <taxon>Leptolyngbya</taxon>
    </lineage>
</organism>
<sequence>AGGNGGNITVGDGFIIAIPGSNSDITANAFEGNGGRIAIATQGLLGIDFRENLTPLNDITASSQFGLDGNVVIEQFNPDIEPTDTVLPDQLASTDQITARCAAPANPANSLITTGRGGLPTDPRQLRQGSTILHDWRRPGESAGEITAPQLTHETLSEAQDWFVDDRGQVQLVASVSPSVSLNAPACATAREAL</sequence>
<reference evidence="1" key="1">
    <citation type="submission" date="2020-10" db="EMBL/GenBank/DDBJ databases">
        <authorList>
            <person name="Castelo-Branco R."/>
            <person name="Eusebio N."/>
            <person name="Adriana R."/>
            <person name="Vieira A."/>
            <person name="Brugerolle De Fraissinette N."/>
            <person name="Rezende De Castro R."/>
            <person name="Schneider M.P."/>
            <person name="Vasconcelos V."/>
            <person name="Leao P.N."/>
        </authorList>
    </citation>
    <scope>NUCLEOTIDE SEQUENCE</scope>
    <source>
        <strain evidence="1">LEGE 11479</strain>
    </source>
</reference>
<dbReference type="Proteomes" id="UP000615026">
    <property type="component" value="Unassembled WGS sequence"/>
</dbReference>
<accession>A0A929F7M5</accession>
<keyword evidence="2" id="KW-1185">Reference proteome</keyword>
<dbReference type="AlphaFoldDB" id="A0A929F7M5"/>
<feature type="non-terminal residue" evidence="1">
    <location>
        <position position="1"/>
    </location>
</feature>
<evidence type="ECO:0000313" key="1">
    <source>
        <dbReference type="EMBL" id="MBE9068331.1"/>
    </source>
</evidence>
<proteinExistence type="predicted"/>
<comment type="caution">
    <text evidence="1">The sequence shown here is derived from an EMBL/GenBank/DDBJ whole genome shotgun (WGS) entry which is preliminary data.</text>
</comment>
<gene>
    <name evidence="1" type="ORF">IQ260_16895</name>
</gene>
<evidence type="ECO:0000313" key="2">
    <source>
        <dbReference type="Proteomes" id="UP000615026"/>
    </source>
</evidence>
<name>A0A929F7M5_LEPEC</name>
<protein>
    <submittedName>
        <fullName evidence="1">S-layer family protein</fullName>
    </submittedName>
</protein>